<evidence type="ECO:0008006" key="3">
    <source>
        <dbReference type="Google" id="ProtNLM"/>
    </source>
</evidence>
<dbReference type="RefSeq" id="WP_069958229.1">
    <property type="nucleotide sequence ID" value="NZ_MCGG01000029.1"/>
</dbReference>
<name>A0A1E5Q6R0_9PROT</name>
<dbReference type="InterPro" id="IPR014825">
    <property type="entry name" value="DNA_alkylation"/>
</dbReference>
<gene>
    <name evidence="1" type="ORF">BEN30_11555</name>
</gene>
<keyword evidence="2" id="KW-1185">Reference proteome</keyword>
<evidence type="ECO:0000313" key="1">
    <source>
        <dbReference type="EMBL" id="OEJ66709.1"/>
    </source>
</evidence>
<dbReference type="Gene3D" id="1.25.40.290">
    <property type="entry name" value="ARM repeat domains"/>
    <property type="match status" value="1"/>
</dbReference>
<proteinExistence type="predicted"/>
<dbReference type="SUPFAM" id="SSF48371">
    <property type="entry name" value="ARM repeat"/>
    <property type="match status" value="1"/>
</dbReference>
<dbReference type="OrthoDB" id="9797162at2"/>
<sequence>MPEPFKNLFNVSVIRTMADHLASVEGNFDSEAFVAFATEGLERLEFKERASRLTDALEQYLPHDFARAVRILCSALDPNPEDQQLPPQGIRGWPVMSMAEFIARHGQAPADVPKSLNALKDMTSRLTSEFAIRPFLINHPQLTLETLRTWVTDDHDHVRRLVSEGTRPRLPWGLRLKDFVKDPSAVIVLLEQLKDDPSEYVRRSVANNLNDIAKDHPDRVASIAQTWMIEADKNRQRLIRHALRTLIKDGHPGAFKALGYESAHIDVLRFSATTPNVRMGEDLAFELDITSKIKTEQALIIDYAIHHRRANGQTTAKVFKWKNIVLKGGASLSATKRHTFKHITTRRYYPGLQHIEILINAKSVAKADFELLPN</sequence>
<reference evidence="2" key="1">
    <citation type="submission" date="2016-07" db="EMBL/GenBank/DDBJ databases">
        <authorList>
            <person name="Florea S."/>
            <person name="Webb J.S."/>
            <person name="Jaromczyk J."/>
            <person name="Schardl C.L."/>
        </authorList>
    </citation>
    <scope>NUCLEOTIDE SEQUENCE [LARGE SCALE GENOMIC DNA]</scope>
    <source>
        <strain evidence="2">MV-1</strain>
    </source>
</reference>
<dbReference type="EMBL" id="MCGG01000029">
    <property type="protein sequence ID" value="OEJ66709.1"/>
    <property type="molecule type" value="Genomic_DNA"/>
</dbReference>
<dbReference type="InterPro" id="IPR016024">
    <property type="entry name" value="ARM-type_fold"/>
</dbReference>
<comment type="caution">
    <text evidence="1">The sequence shown here is derived from an EMBL/GenBank/DDBJ whole genome shotgun (WGS) entry which is preliminary data.</text>
</comment>
<dbReference type="AlphaFoldDB" id="A0A1E5Q6R0"/>
<dbReference type="Pfam" id="PF08713">
    <property type="entry name" value="DNA_alkylation"/>
    <property type="match status" value="1"/>
</dbReference>
<organism evidence="1 2">
    <name type="scientific">Magnetovibrio blakemorei</name>
    <dbReference type="NCBI Taxonomy" id="28181"/>
    <lineage>
        <taxon>Bacteria</taxon>
        <taxon>Pseudomonadati</taxon>
        <taxon>Pseudomonadota</taxon>
        <taxon>Alphaproteobacteria</taxon>
        <taxon>Rhodospirillales</taxon>
        <taxon>Magnetovibrionaceae</taxon>
        <taxon>Magnetovibrio</taxon>
    </lineage>
</organism>
<evidence type="ECO:0000313" key="2">
    <source>
        <dbReference type="Proteomes" id="UP000095347"/>
    </source>
</evidence>
<protein>
    <recommendedName>
        <fullName evidence="3">DNA alkylation repair protein</fullName>
    </recommendedName>
</protein>
<dbReference type="Proteomes" id="UP000095347">
    <property type="component" value="Unassembled WGS sequence"/>
</dbReference>
<accession>A0A1E5Q6R0</accession>
<dbReference type="STRING" id="28181.BEN30_11555"/>